<dbReference type="Proteomes" id="UP001164929">
    <property type="component" value="Chromosome 3"/>
</dbReference>
<feature type="region of interest" description="Disordered" evidence="1">
    <location>
        <begin position="154"/>
        <end position="181"/>
    </location>
</feature>
<proteinExistence type="predicted"/>
<evidence type="ECO:0000256" key="1">
    <source>
        <dbReference type="SAM" id="MobiDB-lite"/>
    </source>
</evidence>
<keyword evidence="3" id="KW-1185">Reference proteome</keyword>
<accession>A0AAD6R5J8</accession>
<evidence type="ECO:0000313" key="3">
    <source>
        <dbReference type="Proteomes" id="UP001164929"/>
    </source>
</evidence>
<organism evidence="2 3">
    <name type="scientific">Populus alba x Populus x berolinensis</name>
    <dbReference type="NCBI Taxonomy" id="444605"/>
    <lineage>
        <taxon>Eukaryota</taxon>
        <taxon>Viridiplantae</taxon>
        <taxon>Streptophyta</taxon>
        <taxon>Embryophyta</taxon>
        <taxon>Tracheophyta</taxon>
        <taxon>Spermatophyta</taxon>
        <taxon>Magnoliopsida</taxon>
        <taxon>eudicotyledons</taxon>
        <taxon>Gunneridae</taxon>
        <taxon>Pentapetalae</taxon>
        <taxon>rosids</taxon>
        <taxon>fabids</taxon>
        <taxon>Malpighiales</taxon>
        <taxon>Salicaceae</taxon>
        <taxon>Saliceae</taxon>
        <taxon>Populus</taxon>
    </lineage>
</organism>
<comment type="caution">
    <text evidence="2">The sequence shown here is derived from an EMBL/GenBank/DDBJ whole genome shotgun (WGS) entry which is preliminary data.</text>
</comment>
<evidence type="ECO:0000313" key="2">
    <source>
        <dbReference type="EMBL" id="KAJ7002609.1"/>
    </source>
</evidence>
<name>A0AAD6R5J8_9ROSI</name>
<dbReference type="EMBL" id="JAQIZT010000003">
    <property type="protein sequence ID" value="KAJ7002609.1"/>
    <property type="molecule type" value="Genomic_DNA"/>
</dbReference>
<reference evidence="2" key="1">
    <citation type="journal article" date="2023" name="Mol. Ecol. Resour.">
        <title>Chromosome-level genome assembly of a triploid poplar Populus alba 'Berolinensis'.</title>
        <authorList>
            <person name="Chen S."/>
            <person name="Yu Y."/>
            <person name="Wang X."/>
            <person name="Wang S."/>
            <person name="Zhang T."/>
            <person name="Zhou Y."/>
            <person name="He R."/>
            <person name="Meng N."/>
            <person name="Wang Y."/>
            <person name="Liu W."/>
            <person name="Liu Z."/>
            <person name="Liu J."/>
            <person name="Guo Q."/>
            <person name="Huang H."/>
            <person name="Sederoff R.R."/>
            <person name="Wang G."/>
            <person name="Qu G."/>
            <person name="Chen S."/>
        </authorList>
    </citation>
    <scope>NUCLEOTIDE SEQUENCE</scope>
    <source>
        <strain evidence="2">SC-2020</strain>
    </source>
</reference>
<dbReference type="AlphaFoldDB" id="A0AAD6R5J8"/>
<gene>
    <name evidence="2" type="ORF">NC653_007950</name>
</gene>
<sequence length="202" mass="22111">MGGRLPNSALLKSDDQNLCKIIYKDSPWRNKSTGAKLPLALPNCLYILRGFLSAYSDLLCKGNAKRGSLPGSWRRRRDALSGCSGDARDWWLGNLKLDTMIAGDMTKKKQKDAHSEFQKVTVSPLLRPASRAMSSQPLVNTSLPDVVEQGIVTGSGERVPADDSTMVDNSRCSRLERGGSTNPFSRSTRVSCFVKISMASEN</sequence>
<protein>
    <submittedName>
        <fullName evidence="2">Uncharacterized protein</fullName>
    </submittedName>
</protein>